<dbReference type="AlphaFoldDB" id="A0A011SVY2"/>
<dbReference type="InterPro" id="IPR027417">
    <property type="entry name" value="P-loop_NTPase"/>
</dbReference>
<reference evidence="9 11" key="2">
    <citation type="submission" date="2019-03" db="EMBL/GenBank/DDBJ databases">
        <title>Genomic Encyclopedia of Type Strains, Phase IV (KMG-IV): sequencing the most valuable type-strain genomes for metagenomic binning, comparative biology and taxonomic classification.</title>
        <authorList>
            <person name="Goeker M."/>
        </authorList>
    </citation>
    <scope>NUCLEOTIDE SEQUENCE [LARGE SCALE GENOMIC DNA]</scope>
    <source>
        <strain evidence="9 11">DSM 11603</strain>
    </source>
</reference>
<comment type="catalytic activity">
    <reaction evidence="7">
        <text>shikimate + ATP = 3-phosphoshikimate + ADP + H(+)</text>
        <dbReference type="Rhea" id="RHEA:13121"/>
        <dbReference type="ChEBI" id="CHEBI:15378"/>
        <dbReference type="ChEBI" id="CHEBI:30616"/>
        <dbReference type="ChEBI" id="CHEBI:36208"/>
        <dbReference type="ChEBI" id="CHEBI:145989"/>
        <dbReference type="ChEBI" id="CHEBI:456216"/>
        <dbReference type="EC" id="2.7.1.71"/>
    </reaction>
</comment>
<dbReference type="GO" id="GO:0008652">
    <property type="term" value="P:amino acid biosynthetic process"/>
    <property type="evidence" value="ECO:0007669"/>
    <property type="project" value="UniProtKB-KW"/>
</dbReference>
<dbReference type="GO" id="GO:0000287">
    <property type="term" value="F:magnesium ion binding"/>
    <property type="evidence" value="ECO:0007669"/>
    <property type="project" value="UniProtKB-UniRule"/>
</dbReference>
<evidence type="ECO:0000313" key="11">
    <source>
        <dbReference type="Proteomes" id="UP000294958"/>
    </source>
</evidence>
<dbReference type="HOGENOM" id="CLU_057607_2_0_5"/>
<comment type="caution">
    <text evidence="7">Lacks conserved residue(s) required for the propagation of feature annotation.</text>
</comment>
<evidence type="ECO:0000256" key="1">
    <source>
        <dbReference type="ARBA" id="ARBA00022605"/>
    </source>
</evidence>
<dbReference type="UniPathway" id="UPA00053">
    <property type="reaction ID" value="UER00088"/>
</dbReference>
<dbReference type="InterPro" id="IPR031322">
    <property type="entry name" value="Shikimate/glucono_kinase"/>
</dbReference>
<dbReference type="HAMAP" id="MF_00109">
    <property type="entry name" value="Shikimate_kinase"/>
    <property type="match status" value="1"/>
</dbReference>
<keyword evidence="2 7" id="KW-0808">Transferase</keyword>
<evidence type="ECO:0000256" key="5">
    <source>
        <dbReference type="ARBA" id="ARBA00022840"/>
    </source>
</evidence>
<feature type="binding site" evidence="7">
    <location>
        <begin position="32"/>
        <end position="37"/>
    </location>
    <ligand>
        <name>ATP</name>
        <dbReference type="ChEBI" id="CHEBI:30616"/>
    </ligand>
</feature>
<dbReference type="eggNOG" id="COG0703">
    <property type="taxonomic scope" value="Bacteria"/>
</dbReference>
<dbReference type="GO" id="GO:0005524">
    <property type="term" value="F:ATP binding"/>
    <property type="evidence" value="ECO:0007669"/>
    <property type="project" value="UniProtKB-UniRule"/>
</dbReference>
<evidence type="ECO:0000313" key="9">
    <source>
        <dbReference type="EMBL" id="TDR34039.1"/>
    </source>
</evidence>
<evidence type="ECO:0000313" key="8">
    <source>
        <dbReference type="EMBL" id="EXL03394.1"/>
    </source>
</evidence>
<feature type="binding site" evidence="7">
    <location>
        <position position="157"/>
    </location>
    <ligand>
        <name>substrate</name>
    </ligand>
</feature>
<dbReference type="InterPro" id="IPR000623">
    <property type="entry name" value="Shikimate_kinase/TSH1"/>
</dbReference>
<evidence type="ECO:0000256" key="6">
    <source>
        <dbReference type="ARBA" id="ARBA00023141"/>
    </source>
</evidence>
<dbReference type="Gene3D" id="3.40.50.300">
    <property type="entry name" value="P-loop containing nucleotide triphosphate hydrolases"/>
    <property type="match status" value="1"/>
</dbReference>
<dbReference type="EMBL" id="SNZF01000017">
    <property type="protein sequence ID" value="TDR34039.1"/>
    <property type="molecule type" value="Genomic_DNA"/>
</dbReference>
<accession>A0A011SVY2</accession>
<evidence type="ECO:0000256" key="7">
    <source>
        <dbReference type="HAMAP-Rule" id="MF_00109"/>
    </source>
</evidence>
<keyword evidence="7" id="KW-0479">Metal-binding</keyword>
<dbReference type="EMBL" id="JENY01000025">
    <property type="protein sequence ID" value="EXL03394.1"/>
    <property type="molecule type" value="Genomic_DNA"/>
</dbReference>
<evidence type="ECO:0000256" key="3">
    <source>
        <dbReference type="ARBA" id="ARBA00022741"/>
    </source>
</evidence>
<evidence type="ECO:0000313" key="10">
    <source>
        <dbReference type="Proteomes" id="UP000019849"/>
    </source>
</evidence>
<evidence type="ECO:0000256" key="2">
    <source>
        <dbReference type="ARBA" id="ARBA00022679"/>
    </source>
</evidence>
<dbReference type="CDD" id="cd00464">
    <property type="entry name" value="SK"/>
    <property type="match status" value="1"/>
</dbReference>
<gene>
    <name evidence="7" type="primary">aroK</name>
    <name evidence="8" type="ORF">BG36_12250</name>
    <name evidence="9" type="ORF">DES43_11772</name>
</gene>
<comment type="cofactor">
    <cofactor evidence="7">
        <name>Mg(2+)</name>
        <dbReference type="ChEBI" id="CHEBI:18420"/>
    </cofactor>
    <text evidence="7">Binds 1 Mg(2+) ion per subunit.</text>
</comment>
<dbReference type="GO" id="GO:0009423">
    <property type="term" value="P:chorismate biosynthetic process"/>
    <property type="evidence" value="ECO:0007669"/>
    <property type="project" value="UniProtKB-UniRule"/>
</dbReference>
<dbReference type="STRING" id="69279.BG36_12250"/>
<feature type="binding site" evidence="7">
    <location>
        <position position="78"/>
    </location>
    <ligand>
        <name>substrate</name>
    </ligand>
</feature>
<feature type="binding site" evidence="7">
    <location>
        <position position="36"/>
    </location>
    <ligand>
        <name>Mg(2+)</name>
        <dbReference type="ChEBI" id="CHEBI:18420"/>
    </ligand>
</feature>
<dbReference type="Pfam" id="PF01202">
    <property type="entry name" value="SKI"/>
    <property type="match status" value="1"/>
</dbReference>
<comment type="subunit">
    <text evidence="7">Monomer.</text>
</comment>
<dbReference type="OrthoDB" id="9800332at2"/>
<feature type="binding site" evidence="7">
    <location>
        <position position="138"/>
    </location>
    <ligand>
        <name>ATP</name>
        <dbReference type="ChEBI" id="CHEBI:30616"/>
    </ligand>
</feature>
<dbReference type="NCBIfam" id="NF010552">
    <property type="entry name" value="PRK13946.1"/>
    <property type="match status" value="1"/>
</dbReference>
<comment type="pathway">
    <text evidence="7">Metabolic intermediate biosynthesis; chorismate biosynthesis; chorismate from D-erythrose 4-phosphate and phosphoenolpyruvate: step 5/7.</text>
</comment>
<dbReference type="PATRIC" id="fig|69279.3.peg.3540"/>
<dbReference type="PRINTS" id="PR01100">
    <property type="entry name" value="SHIKIMTKNASE"/>
</dbReference>
<keyword evidence="4 7" id="KW-0418">Kinase</keyword>
<dbReference type="Proteomes" id="UP000019849">
    <property type="component" value="Unassembled WGS sequence"/>
</dbReference>
<sequence length="198" mass="21685">MNAQQAPAKQADRAALLDRLGNRSIVLVGLMGAGKTSIGRKVAAALGLPFVDSDHEIEDVSRMTIPELFEAYGEPEFRALEQRVIARILESGPKVLSTGGGAYMNEHTRAAIASQGVSVWLKADLDLLMERVAKKQHRPLLRDPDPRGVLRRLMDERYPVYALADMAVVTRDETKDVIAAEVIDAISRHMGLSGEVDE</sequence>
<dbReference type="PANTHER" id="PTHR21087">
    <property type="entry name" value="SHIKIMATE KINASE"/>
    <property type="match status" value="1"/>
</dbReference>
<dbReference type="Proteomes" id="UP000294958">
    <property type="component" value="Unassembled WGS sequence"/>
</dbReference>
<name>A0A011SVY2_9HYPH</name>
<comment type="caution">
    <text evidence="8">The sequence shown here is derived from an EMBL/GenBank/DDBJ whole genome shotgun (WGS) entry which is preliminary data.</text>
</comment>
<comment type="subcellular location">
    <subcellularLocation>
        <location evidence="7">Cytoplasm</location>
    </subcellularLocation>
</comment>
<keyword evidence="3 7" id="KW-0547">Nucleotide-binding</keyword>
<keyword evidence="1 7" id="KW-0028">Amino-acid biosynthesis</keyword>
<comment type="function">
    <text evidence="7">Catalyzes the specific phosphorylation of the 3-hydroxyl group of shikimic acid using ATP as a cosubstrate.</text>
</comment>
<keyword evidence="7" id="KW-0460">Magnesium</keyword>
<dbReference type="GO" id="GO:0004765">
    <property type="term" value="F:shikimate kinase activity"/>
    <property type="evidence" value="ECO:0007669"/>
    <property type="project" value="UniProtKB-UniRule"/>
</dbReference>
<keyword evidence="7" id="KW-0963">Cytoplasm</keyword>
<dbReference type="GO" id="GO:0005829">
    <property type="term" value="C:cytosol"/>
    <property type="evidence" value="ECO:0007669"/>
    <property type="project" value="TreeGrafter"/>
</dbReference>
<organism evidence="8 10">
    <name type="scientific">Aquamicrobium defluvii</name>
    <dbReference type="NCBI Taxonomy" id="69279"/>
    <lineage>
        <taxon>Bacteria</taxon>
        <taxon>Pseudomonadati</taxon>
        <taxon>Pseudomonadota</taxon>
        <taxon>Alphaproteobacteria</taxon>
        <taxon>Hyphomicrobiales</taxon>
        <taxon>Phyllobacteriaceae</taxon>
        <taxon>Aquamicrobium</taxon>
    </lineage>
</organism>
<keyword evidence="6 7" id="KW-0057">Aromatic amino acid biosynthesis</keyword>
<keyword evidence="5 7" id="KW-0067">ATP-binding</keyword>
<dbReference type="RefSeq" id="WP_035029658.1">
    <property type="nucleotide sequence ID" value="NZ_KK073897.1"/>
</dbReference>
<comment type="similarity">
    <text evidence="7">Belongs to the shikimate kinase family.</text>
</comment>
<feature type="binding site" evidence="7">
    <location>
        <position position="54"/>
    </location>
    <ligand>
        <name>substrate</name>
    </ligand>
</feature>
<feature type="binding site" evidence="7">
    <location>
        <position position="100"/>
    </location>
    <ligand>
        <name>substrate</name>
    </ligand>
</feature>
<protein>
    <recommendedName>
        <fullName evidence="7">Shikimate kinase</fullName>
        <shortName evidence="7">SK</shortName>
        <ecNumber evidence="7">2.7.1.71</ecNumber>
    </recommendedName>
</protein>
<proteinExistence type="inferred from homology"/>
<reference evidence="8 10" key="1">
    <citation type="submission" date="2014-02" db="EMBL/GenBank/DDBJ databases">
        <title>Aquamicrobium defluvii Genome sequencing.</title>
        <authorList>
            <person name="Wang X."/>
        </authorList>
    </citation>
    <scope>NUCLEOTIDE SEQUENCE [LARGE SCALE GENOMIC DNA]</scope>
    <source>
        <strain evidence="8 10">W13Z1</strain>
    </source>
</reference>
<dbReference type="PANTHER" id="PTHR21087:SF16">
    <property type="entry name" value="SHIKIMATE KINASE 1, CHLOROPLASTIC"/>
    <property type="match status" value="1"/>
</dbReference>
<evidence type="ECO:0000256" key="4">
    <source>
        <dbReference type="ARBA" id="ARBA00022777"/>
    </source>
</evidence>
<dbReference type="GO" id="GO:0009073">
    <property type="term" value="P:aromatic amino acid family biosynthetic process"/>
    <property type="evidence" value="ECO:0007669"/>
    <property type="project" value="UniProtKB-KW"/>
</dbReference>
<dbReference type="EC" id="2.7.1.71" evidence="7"/>
<dbReference type="SUPFAM" id="SSF52540">
    <property type="entry name" value="P-loop containing nucleoside triphosphate hydrolases"/>
    <property type="match status" value="1"/>
</dbReference>
<keyword evidence="11" id="KW-1185">Reference proteome</keyword>